<feature type="coiled-coil region" evidence="1">
    <location>
        <begin position="18"/>
        <end position="45"/>
    </location>
</feature>
<protein>
    <submittedName>
        <fullName evidence="2">Uncharacterized protein</fullName>
    </submittedName>
</protein>
<keyword evidence="1" id="KW-0175">Coiled coil</keyword>
<accession>L7W026</accession>
<evidence type="ECO:0000313" key="2">
    <source>
        <dbReference type="EMBL" id="AGC72748.1"/>
    </source>
</evidence>
<name>L7W026_9BACT</name>
<evidence type="ECO:0000256" key="1">
    <source>
        <dbReference type="SAM" id="Coils"/>
    </source>
</evidence>
<dbReference type="AlphaFoldDB" id="L7W026"/>
<proteinExistence type="predicted"/>
<sequence length="62" mass="6591">MDSTTVVELEPALAAVTIEALAAELRLTRDMLAEANDEIDRLNTALEARLAGGERPEPGDGQ</sequence>
<organism evidence="2">
    <name type="scientific">uncultured bacterium A1Q1_fos_2101</name>
    <dbReference type="NCBI Taxonomy" id="1256561"/>
    <lineage>
        <taxon>Bacteria</taxon>
        <taxon>environmental samples</taxon>
    </lineage>
</organism>
<reference evidence="2" key="1">
    <citation type="submission" date="2012-09" db="EMBL/GenBank/DDBJ databases">
        <title>Metagenomic Characterization of a Microbial Community in Wastewater Detects High Levels of Antibiotic Resistance.</title>
        <authorList>
            <person name="Abrams M."/>
            <person name="Caldwell A."/>
            <person name="Vandaei E."/>
            <person name="Lee W."/>
            <person name="Perrott J."/>
            <person name="Khan S.Y."/>
            <person name="Ta J."/>
            <person name="Romero D."/>
            <person name="Nguyen V."/>
            <person name="Pourmand N."/>
            <person name="Ouverney C.C."/>
        </authorList>
    </citation>
    <scope>NUCLEOTIDE SEQUENCE</scope>
</reference>
<dbReference type="EMBL" id="JX649911">
    <property type="protein sequence ID" value="AGC72748.1"/>
    <property type="molecule type" value="Genomic_DNA"/>
</dbReference>